<reference evidence="1" key="1">
    <citation type="submission" date="2023-10" db="EMBL/GenBank/DDBJ databases">
        <authorList>
            <person name="Rodriguez Cubillos JULIANA M."/>
            <person name="De Vega J."/>
        </authorList>
    </citation>
    <scope>NUCLEOTIDE SEQUENCE</scope>
</reference>
<accession>A0ACB0LLW8</accession>
<proteinExistence type="predicted"/>
<sequence>MRKFLVPRAIENVNIVQSDAEPEEPPPNVANEVNEFNSNEIVRDPSLRKQIHEYAPDIQDQVRRAYILKGPTQTILKNYPQTQFGREKSKRTFCKTCVRAEHLGNEVFTKGGYKNWKSASSGLKDHVGGHGSMHNSCTKHYDDYNNQRQSIANKFLRATRVSEELYKIRLTYSLDCLRYLIAQGMAFRGHDESLTSINKGNFREMVDWVKSNNEQVRDAFDRGAKDCIMICSDIQKKDSRCKRKVKRARI</sequence>
<evidence type="ECO:0000313" key="1">
    <source>
        <dbReference type="EMBL" id="CAJ2670552.1"/>
    </source>
</evidence>
<protein>
    <submittedName>
        <fullName evidence="1">Uncharacterized protein</fullName>
    </submittedName>
</protein>
<dbReference type="EMBL" id="CASHSV030000615">
    <property type="protein sequence ID" value="CAJ2670552.1"/>
    <property type="molecule type" value="Genomic_DNA"/>
</dbReference>
<keyword evidence="2" id="KW-1185">Reference proteome</keyword>
<comment type="caution">
    <text evidence="1">The sequence shown here is derived from an EMBL/GenBank/DDBJ whole genome shotgun (WGS) entry which is preliminary data.</text>
</comment>
<evidence type="ECO:0000313" key="2">
    <source>
        <dbReference type="Proteomes" id="UP001177021"/>
    </source>
</evidence>
<dbReference type="Proteomes" id="UP001177021">
    <property type="component" value="Unassembled WGS sequence"/>
</dbReference>
<name>A0ACB0LLW8_TRIPR</name>
<gene>
    <name evidence="1" type="ORF">MILVUS5_LOCUS34567</name>
</gene>
<organism evidence="1 2">
    <name type="scientific">Trifolium pratense</name>
    <name type="common">Red clover</name>
    <dbReference type="NCBI Taxonomy" id="57577"/>
    <lineage>
        <taxon>Eukaryota</taxon>
        <taxon>Viridiplantae</taxon>
        <taxon>Streptophyta</taxon>
        <taxon>Embryophyta</taxon>
        <taxon>Tracheophyta</taxon>
        <taxon>Spermatophyta</taxon>
        <taxon>Magnoliopsida</taxon>
        <taxon>eudicotyledons</taxon>
        <taxon>Gunneridae</taxon>
        <taxon>Pentapetalae</taxon>
        <taxon>rosids</taxon>
        <taxon>fabids</taxon>
        <taxon>Fabales</taxon>
        <taxon>Fabaceae</taxon>
        <taxon>Papilionoideae</taxon>
        <taxon>50 kb inversion clade</taxon>
        <taxon>NPAAA clade</taxon>
        <taxon>Hologalegina</taxon>
        <taxon>IRL clade</taxon>
        <taxon>Trifolieae</taxon>
        <taxon>Trifolium</taxon>
    </lineage>
</organism>